<dbReference type="PANTHER" id="PTHR10151">
    <property type="entry name" value="ECTONUCLEOTIDE PYROPHOSPHATASE/PHOSPHODIESTERASE"/>
    <property type="match status" value="1"/>
</dbReference>
<evidence type="ECO:0000313" key="1">
    <source>
        <dbReference type="EMBL" id="KUN83695.1"/>
    </source>
</evidence>
<dbReference type="Pfam" id="PF01663">
    <property type="entry name" value="Phosphodiest"/>
    <property type="match status" value="1"/>
</dbReference>
<dbReference type="PANTHER" id="PTHR10151:SF120">
    <property type="entry name" value="BIS(5'-ADENOSYL)-TRIPHOSPHATASE"/>
    <property type="match status" value="1"/>
</dbReference>
<dbReference type="AlphaFoldDB" id="A0A101T0U2"/>
<sequence length="296" mass="31580">MPAHPGTATPRVLVIGIDGVRYDLLTELPTANLDSIAEAGFLAPVEVDGGTPTMSGPCWATILTGVGPAKHGIWGNNFSGNRLDVFPDFATRLARVDRRRTFVAAGWEPLMIQHDGGPLFKAPSRLSFIAPAADTPEAWDECDELVTAEAVHVLANSDPEASFVYLGAVDETAHFLGCGPDYRRAVLRADERLGRLLAAVRDRRTYASEAWTVIVVTDHGHVDDGGHGGDTVEERTAWVACAGPQFAPGRPGGTIRHPDVAAQVYASLGRPVDPHWTLDGSPFPATVPAELTPLRA</sequence>
<dbReference type="Gene3D" id="3.40.720.10">
    <property type="entry name" value="Alkaline Phosphatase, subunit A"/>
    <property type="match status" value="1"/>
</dbReference>
<dbReference type="RefSeq" id="WP_061922678.1">
    <property type="nucleotide sequence ID" value="NZ_JBEYBH010000031.1"/>
</dbReference>
<evidence type="ECO:0000313" key="2">
    <source>
        <dbReference type="Proteomes" id="UP000053024"/>
    </source>
</evidence>
<organism evidence="1 2">
    <name type="scientific">Streptomyces bungoensis</name>
    <dbReference type="NCBI Taxonomy" id="285568"/>
    <lineage>
        <taxon>Bacteria</taxon>
        <taxon>Bacillati</taxon>
        <taxon>Actinomycetota</taxon>
        <taxon>Actinomycetes</taxon>
        <taxon>Kitasatosporales</taxon>
        <taxon>Streptomycetaceae</taxon>
        <taxon>Streptomyces</taxon>
    </lineage>
</organism>
<dbReference type="GO" id="GO:0016787">
    <property type="term" value="F:hydrolase activity"/>
    <property type="evidence" value="ECO:0007669"/>
    <property type="project" value="UniProtKB-ARBA"/>
</dbReference>
<comment type="caution">
    <text evidence="1">The sequence shown here is derived from an EMBL/GenBank/DDBJ whole genome shotgun (WGS) entry which is preliminary data.</text>
</comment>
<name>A0A101T0U2_9ACTN</name>
<dbReference type="Proteomes" id="UP000053024">
    <property type="component" value="Unassembled WGS sequence"/>
</dbReference>
<dbReference type="STRING" id="285568.AQJ66_17885"/>
<proteinExistence type="predicted"/>
<dbReference type="SUPFAM" id="SSF53649">
    <property type="entry name" value="Alkaline phosphatase-like"/>
    <property type="match status" value="1"/>
</dbReference>
<dbReference type="InterPro" id="IPR017850">
    <property type="entry name" value="Alkaline_phosphatase_core_sf"/>
</dbReference>
<reference evidence="1 2" key="1">
    <citation type="submission" date="2015-10" db="EMBL/GenBank/DDBJ databases">
        <title>Draft genome sequence of Streptomyces bungoensis DSM 41781, type strain for the species Streptomyces bungoensis.</title>
        <authorList>
            <person name="Ruckert C."/>
            <person name="Winkler A."/>
            <person name="Kalinowski J."/>
            <person name="Kampfer P."/>
            <person name="Glaeser S."/>
        </authorList>
    </citation>
    <scope>NUCLEOTIDE SEQUENCE [LARGE SCALE GENOMIC DNA]</scope>
    <source>
        <strain evidence="1 2">DSM 41781</strain>
    </source>
</reference>
<protein>
    <submittedName>
        <fullName evidence="1">Phosphodiesterase</fullName>
    </submittedName>
</protein>
<dbReference type="OrthoDB" id="1956004at2"/>
<keyword evidence="2" id="KW-1185">Reference proteome</keyword>
<accession>A0A101T0U2</accession>
<gene>
    <name evidence="1" type="ORF">AQJ66_17885</name>
</gene>
<dbReference type="InterPro" id="IPR002591">
    <property type="entry name" value="Phosphodiest/P_Trfase"/>
</dbReference>
<dbReference type="EMBL" id="LMWX01000026">
    <property type="protein sequence ID" value="KUN83695.1"/>
    <property type="molecule type" value="Genomic_DNA"/>
</dbReference>